<dbReference type="EMBL" id="WWCU01000081">
    <property type="protein sequence ID" value="MYN11432.1"/>
    <property type="molecule type" value="Genomic_DNA"/>
</dbReference>
<accession>A0A7X4HJ50</accession>
<protein>
    <recommendedName>
        <fullName evidence="3">GIY-YIG nuclease family protein</fullName>
    </recommendedName>
</protein>
<keyword evidence="2" id="KW-1185">Reference proteome</keyword>
<sequence>MNHQFETLPFEREGEMEYERGMRPMRAMGAMRGGVRGGGRVIPPRGRFRRPWPSWPYYGPRYGGWWPYTSVTVLPPDADNRPDDEPGEIPPTIAATIGRLPAAQRPAYVALGPITGALRDPRATGAGFYLIEFTVNGVQRAYSGQTGNLRRRLQQHALCGQMMGLPLASHSVYVAQSSLPEAQRRAVEYRIHDDMFRTSAGVLTNQRRELEAELFGHEWR</sequence>
<organism evidence="1 2">
    <name type="scientific">Pseudoduganella aquatica</name>
    <dbReference type="NCBI Taxonomy" id="2660641"/>
    <lineage>
        <taxon>Bacteria</taxon>
        <taxon>Pseudomonadati</taxon>
        <taxon>Pseudomonadota</taxon>
        <taxon>Betaproteobacteria</taxon>
        <taxon>Burkholderiales</taxon>
        <taxon>Oxalobacteraceae</taxon>
        <taxon>Telluria group</taxon>
        <taxon>Pseudoduganella</taxon>
    </lineage>
</organism>
<comment type="caution">
    <text evidence="1">The sequence shown here is derived from an EMBL/GenBank/DDBJ whole genome shotgun (WGS) entry which is preliminary data.</text>
</comment>
<dbReference type="Proteomes" id="UP000450676">
    <property type="component" value="Unassembled WGS sequence"/>
</dbReference>
<gene>
    <name evidence="1" type="ORF">GTP77_29415</name>
</gene>
<reference evidence="1 2" key="1">
    <citation type="submission" date="2019-12" db="EMBL/GenBank/DDBJ databases">
        <title>Novel species isolated from a subtropical stream in China.</title>
        <authorList>
            <person name="Lu H."/>
        </authorList>
    </citation>
    <scope>NUCLEOTIDE SEQUENCE [LARGE SCALE GENOMIC DNA]</scope>
    <source>
        <strain evidence="1 2">FT127W</strain>
    </source>
</reference>
<dbReference type="AlphaFoldDB" id="A0A7X4HJ50"/>
<proteinExistence type="predicted"/>
<dbReference type="RefSeq" id="WP_161075692.1">
    <property type="nucleotide sequence ID" value="NZ_CP086370.1"/>
</dbReference>
<evidence type="ECO:0000313" key="2">
    <source>
        <dbReference type="Proteomes" id="UP000450676"/>
    </source>
</evidence>
<evidence type="ECO:0000313" key="1">
    <source>
        <dbReference type="EMBL" id="MYN11432.1"/>
    </source>
</evidence>
<evidence type="ECO:0008006" key="3">
    <source>
        <dbReference type="Google" id="ProtNLM"/>
    </source>
</evidence>
<name>A0A7X4HJ50_9BURK</name>